<feature type="transmembrane region" description="Helical" evidence="2">
    <location>
        <begin position="46"/>
        <end position="66"/>
    </location>
</feature>
<dbReference type="AlphaFoldDB" id="A0A9D4WBW6"/>
<keyword evidence="4" id="KW-1185">Reference proteome</keyword>
<keyword evidence="2" id="KW-1133">Transmembrane helix</keyword>
<evidence type="ECO:0000313" key="4">
    <source>
        <dbReference type="Proteomes" id="UP001058974"/>
    </source>
</evidence>
<dbReference type="EMBL" id="JAMSHJ010000006">
    <property type="protein sequence ID" value="KAI5398703.1"/>
    <property type="molecule type" value="Genomic_DNA"/>
</dbReference>
<feature type="transmembrane region" description="Helical" evidence="2">
    <location>
        <begin position="87"/>
        <end position="104"/>
    </location>
</feature>
<evidence type="ECO:0000256" key="2">
    <source>
        <dbReference type="SAM" id="Phobius"/>
    </source>
</evidence>
<feature type="compositionally biased region" description="Low complexity" evidence="1">
    <location>
        <begin position="11"/>
        <end position="22"/>
    </location>
</feature>
<keyword evidence="2" id="KW-0472">Membrane</keyword>
<evidence type="ECO:0000256" key="1">
    <source>
        <dbReference type="SAM" id="MobiDB-lite"/>
    </source>
</evidence>
<keyword evidence="2" id="KW-0812">Transmembrane</keyword>
<evidence type="ECO:0000313" key="3">
    <source>
        <dbReference type="EMBL" id="KAI5398703.1"/>
    </source>
</evidence>
<accession>A0A9D4WBW6</accession>
<organism evidence="3 4">
    <name type="scientific">Pisum sativum</name>
    <name type="common">Garden pea</name>
    <name type="synonym">Lathyrus oleraceus</name>
    <dbReference type="NCBI Taxonomy" id="3888"/>
    <lineage>
        <taxon>Eukaryota</taxon>
        <taxon>Viridiplantae</taxon>
        <taxon>Streptophyta</taxon>
        <taxon>Embryophyta</taxon>
        <taxon>Tracheophyta</taxon>
        <taxon>Spermatophyta</taxon>
        <taxon>Magnoliopsida</taxon>
        <taxon>eudicotyledons</taxon>
        <taxon>Gunneridae</taxon>
        <taxon>Pentapetalae</taxon>
        <taxon>rosids</taxon>
        <taxon>fabids</taxon>
        <taxon>Fabales</taxon>
        <taxon>Fabaceae</taxon>
        <taxon>Papilionoideae</taxon>
        <taxon>50 kb inversion clade</taxon>
        <taxon>NPAAA clade</taxon>
        <taxon>Hologalegina</taxon>
        <taxon>IRL clade</taxon>
        <taxon>Fabeae</taxon>
        <taxon>Lathyrus</taxon>
    </lineage>
</organism>
<reference evidence="3 4" key="1">
    <citation type="journal article" date="2022" name="Nat. Genet.">
        <title>Improved pea reference genome and pan-genome highlight genomic features and evolutionary characteristics.</title>
        <authorList>
            <person name="Yang T."/>
            <person name="Liu R."/>
            <person name="Luo Y."/>
            <person name="Hu S."/>
            <person name="Wang D."/>
            <person name="Wang C."/>
            <person name="Pandey M.K."/>
            <person name="Ge S."/>
            <person name="Xu Q."/>
            <person name="Li N."/>
            <person name="Li G."/>
            <person name="Huang Y."/>
            <person name="Saxena R.K."/>
            <person name="Ji Y."/>
            <person name="Li M."/>
            <person name="Yan X."/>
            <person name="He Y."/>
            <person name="Liu Y."/>
            <person name="Wang X."/>
            <person name="Xiang C."/>
            <person name="Varshney R.K."/>
            <person name="Ding H."/>
            <person name="Gao S."/>
            <person name="Zong X."/>
        </authorList>
    </citation>
    <scope>NUCLEOTIDE SEQUENCE [LARGE SCALE GENOMIC DNA]</scope>
    <source>
        <strain evidence="3 4">cv. Zhongwan 6</strain>
    </source>
</reference>
<sequence length="123" mass="13288">MKNNSYRPHFAATGSSSTRLASSSAAPASSSIAPTSIGAPAIAAQMLVYVATSLDLSWFLGLFGSAEKKAHISDHINKADESNSSRGYILLTIVIALVLLKFYWTGENREINSNIALYKFWCN</sequence>
<dbReference type="Proteomes" id="UP001058974">
    <property type="component" value="Chromosome 6"/>
</dbReference>
<gene>
    <name evidence="3" type="ORF">KIW84_064181</name>
</gene>
<comment type="caution">
    <text evidence="3">The sequence shown here is derived from an EMBL/GenBank/DDBJ whole genome shotgun (WGS) entry which is preliminary data.</text>
</comment>
<dbReference type="Gramene" id="Psat06G0418100-T1">
    <property type="protein sequence ID" value="KAI5398703.1"/>
    <property type="gene ID" value="KIW84_064181"/>
</dbReference>
<proteinExistence type="predicted"/>
<protein>
    <submittedName>
        <fullName evidence="3">Uncharacterized protein</fullName>
    </submittedName>
</protein>
<feature type="region of interest" description="Disordered" evidence="1">
    <location>
        <begin position="1"/>
        <end position="22"/>
    </location>
</feature>
<name>A0A9D4WBW6_PEA</name>